<gene>
    <name evidence="1" type="ORF">PIB30_029126</name>
</gene>
<comment type="caution">
    <text evidence="1">The sequence shown here is derived from an EMBL/GenBank/DDBJ whole genome shotgun (WGS) entry which is preliminary data.</text>
</comment>
<reference evidence="1 2" key="1">
    <citation type="journal article" date="2023" name="Plants (Basel)">
        <title>Bridging the Gap: Combining Genomics and Transcriptomics Approaches to Understand Stylosanthes scabra, an Orphan Legume from the Brazilian Caatinga.</title>
        <authorList>
            <person name="Ferreira-Neto J.R.C."/>
            <person name="da Silva M.D."/>
            <person name="Binneck E."/>
            <person name="de Melo N.F."/>
            <person name="da Silva R.H."/>
            <person name="de Melo A.L.T.M."/>
            <person name="Pandolfi V."/>
            <person name="Bustamante F.O."/>
            <person name="Brasileiro-Vidal A.C."/>
            <person name="Benko-Iseppon A.M."/>
        </authorList>
    </citation>
    <scope>NUCLEOTIDE SEQUENCE [LARGE SCALE GENOMIC DNA]</scope>
    <source>
        <tissue evidence="1">Leaves</tissue>
    </source>
</reference>
<evidence type="ECO:0000313" key="1">
    <source>
        <dbReference type="EMBL" id="MED6170267.1"/>
    </source>
</evidence>
<protein>
    <submittedName>
        <fullName evidence="1">Uncharacterized protein</fullName>
    </submittedName>
</protein>
<sequence length="83" mass="9092">MRDARCLNSNLAESYSLPLGALELLDWSMALGVKAMEPAAVGGTERDHDMEAKLKLEIGCEASKPRMSGPFIWKRNIWGLAGD</sequence>
<accession>A0ABU6VA43</accession>
<dbReference type="Proteomes" id="UP001341840">
    <property type="component" value="Unassembled WGS sequence"/>
</dbReference>
<organism evidence="1 2">
    <name type="scientific">Stylosanthes scabra</name>
    <dbReference type="NCBI Taxonomy" id="79078"/>
    <lineage>
        <taxon>Eukaryota</taxon>
        <taxon>Viridiplantae</taxon>
        <taxon>Streptophyta</taxon>
        <taxon>Embryophyta</taxon>
        <taxon>Tracheophyta</taxon>
        <taxon>Spermatophyta</taxon>
        <taxon>Magnoliopsida</taxon>
        <taxon>eudicotyledons</taxon>
        <taxon>Gunneridae</taxon>
        <taxon>Pentapetalae</taxon>
        <taxon>rosids</taxon>
        <taxon>fabids</taxon>
        <taxon>Fabales</taxon>
        <taxon>Fabaceae</taxon>
        <taxon>Papilionoideae</taxon>
        <taxon>50 kb inversion clade</taxon>
        <taxon>dalbergioids sensu lato</taxon>
        <taxon>Dalbergieae</taxon>
        <taxon>Pterocarpus clade</taxon>
        <taxon>Stylosanthes</taxon>
    </lineage>
</organism>
<proteinExistence type="predicted"/>
<name>A0ABU6VA43_9FABA</name>
<evidence type="ECO:0000313" key="2">
    <source>
        <dbReference type="Proteomes" id="UP001341840"/>
    </source>
</evidence>
<dbReference type="EMBL" id="JASCZI010151152">
    <property type="protein sequence ID" value="MED6170267.1"/>
    <property type="molecule type" value="Genomic_DNA"/>
</dbReference>
<keyword evidence="2" id="KW-1185">Reference proteome</keyword>